<dbReference type="EMBL" id="JBBPBN010000021">
    <property type="protein sequence ID" value="KAK9015704.1"/>
    <property type="molecule type" value="Genomic_DNA"/>
</dbReference>
<feature type="compositionally biased region" description="Low complexity" evidence="1">
    <location>
        <begin position="84"/>
        <end position="97"/>
    </location>
</feature>
<sequence>MLLSTDSYGKVAAEQEQGLCTGLSIIVRLDGLLTRAALKALLLIKQTKQIQNASLNLSYSLAESYLIDSSLPYIERFSYAYSIKSSTSSGGSQEAKSLSYSMPS</sequence>
<gene>
    <name evidence="2" type="ORF">V6N11_006798</name>
</gene>
<keyword evidence="3" id="KW-1185">Reference proteome</keyword>
<evidence type="ECO:0000313" key="2">
    <source>
        <dbReference type="EMBL" id="KAK9015704.1"/>
    </source>
</evidence>
<comment type="caution">
    <text evidence="2">The sequence shown here is derived from an EMBL/GenBank/DDBJ whole genome shotgun (WGS) entry which is preliminary data.</text>
</comment>
<reference evidence="2 3" key="1">
    <citation type="journal article" date="2024" name="G3 (Bethesda)">
        <title>Genome assembly of Hibiscus sabdariffa L. provides insights into metabolisms of medicinal natural products.</title>
        <authorList>
            <person name="Kim T."/>
        </authorList>
    </citation>
    <scope>NUCLEOTIDE SEQUENCE [LARGE SCALE GENOMIC DNA]</scope>
    <source>
        <strain evidence="2">TK-2024</strain>
        <tissue evidence="2">Old leaves</tissue>
    </source>
</reference>
<accession>A0ABR2RS64</accession>
<evidence type="ECO:0000256" key="1">
    <source>
        <dbReference type="SAM" id="MobiDB-lite"/>
    </source>
</evidence>
<proteinExistence type="predicted"/>
<dbReference type="Proteomes" id="UP001396334">
    <property type="component" value="Unassembled WGS sequence"/>
</dbReference>
<protein>
    <submittedName>
        <fullName evidence="2">Uncharacterized protein</fullName>
    </submittedName>
</protein>
<organism evidence="2 3">
    <name type="scientific">Hibiscus sabdariffa</name>
    <name type="common">roselle</name>
    <dbReference type="NCBI Taxonomy" id="183260"/>
    <lineage>
        <taxon>Eukaryota</taxon>
        <taxon>Viridiplantae</taxon>
        <taxon>Streptophyta</taxon>
        <taxon>Embryophyta</taxon>
        <taxon>Tracheophyta</taxon>
        <taxon>Spermatophyta</taxon>
        <taxon>Magnoliopsida</taxon>
        <taxon>eudicotyledons</taxon>
        <taxon>Gunneridae</taxon>
        <taxon>Pentapetalae</taxon>
        <taxon>rosids</taxon>
        <taxon>malvids</taxon>
        <taxon>Malvales</taxon>
        <taxon>Malvaceae</taxon>
        <taxon>Malvoideae</taxon>
        <taxon>Hibiscus</taxon>
    </lineage>
</organism>
<feature type="region of interest" description="Disordered" evidence="1">
    <location>
        <begin position="84"/>
        <end position="104"/>
    </location>
</feature>
<evidence type="ECO:0000313" key="3">
    <source>
        <dbReference type="Proteomes" id="UP001396334"/>
    </source>
</evidence>
<name>A0ABR2RS64_9ROSI</name>